<proteinExistence type="predicted"/>
<name>A0A0G4NKA7_VERLO</name>
<dbReference type="AlphaFoldDB" id="A0A0G4NKA7"/>
<protein>
    <submittedName>
        <fullName evidence="2">Uncharacterized protein</fullName>
    </submittedName>
</protein>
<feature type="region of interest" description="Disordered" evidence="1">
    <location>
        <begin position="1"/>
        <end position="35"/>
    </location>
</feature>
<evidence type="ECO:0000256" key="1">
    <source>
        <dbReference type="SAM" id="MobiDB-lite"/>
    </source>
</evidence>
<dbReference type="Proteomes" id="UP000045706">
    <property type="component" value="Unassembled WGS sequence"/>
</dbReference>
<organism evidence="2 3">
    <name type="scientific">Verticillium longisporum</name>
    <name type="common">Verticillium dahliae var. longisporum</name>
    <dbReference type="NCBI Taxonomy" id="100787"/>
    <lineage>
        <taxon>Eukaryota</taxon>
        <taxon>Fungi</taxon>
        <taxon>Dikarya</taxon>
        <taxon>Ascomycota</taxon>
        <taxon>Pezizomycotina</taxon>
        <taxon>Sordariomycetes</taxon>
        <taxon>Hypocreomycetidae</taxon>
        <taxon>Glomerellales</taxon>
        <taxon>Plectosphaerellaceae</taxon>
        <taxon>Verticillium</taxon>
    </lineage>
</organism>
<dbReference type="EMBL" id="CVQI01036116">
    <property type="protein sequence ID" value="CRK46863.1"/>
    <property type="molecule type" value="Genomic_DNA"/>
</dbReference>
<evidence type="ECO:0000313" key="2">
    <source>
        <dbReference type="EMBL" id="CRK46863.1"/>
    </source>
</evidence>
<reference evidence="3" key="1">
    <citation type="submission" date="2015-05" db="EMBL/GenBank/DDBJ databases">
        <authorList>
            <person name="Fogelqvist Johan"/>
        </authorList>
    </citation>
    <scope>NUCLEOTIDE SEQUENCE [LARGE SCALE GENOMIC DNA]</scope>
</reference>
<accession>A0A0G4NKA7</accession>
<sequence length="35" mass="3895">MLQVEMVGSRKAYTPTAITERLSARNDTPSSSIRQ</sequence>
<feature type="compositionally biased region" description="Polar residues" evidence="1">
    <location>
        <begin position="25"/>
        <end position="35"/>
    </location>
</feature>
<evidence type="ECO:0000313" key="3">
    <source>
        <dbReference type="Proteomes" id="UP000045706"/>
    </source>
</evidence>
<gene>
    <name evidence="2" type="ORF">BN1723_020162</name>
</gene>